<dbReference type="RefSeq" id="WP_089906548.1">
    <property type="nucleotide sequence ID" value="NZ_FOBB01000001.1"/>
</dbReference>
<dbReference type="OrthoDB" id="2623652at2"/>
<dbReference type="STRING" id="573321.SAMN04488505_101484"/>
<dbReference type="Proteomes" id="UP000198984">
    <property type="component" value="Unassembled WGS sequence"/>
</dbReference>
<dbReference type="Pfam" id="PF08570">
    <property type="entry name" value="DUF1761"/>
    <property type="match status" value="1"/>
</dbReference>
<feature type="transmembrane region" description="Helical" evidence="1">
    <location>
        <begin position="12"/>
        <end position="32"/>
    </location>
</feature>
<evidence type="ECO:0008006" key="4">
    <source>
        <dbReference type="Google" id="ProtNLM"/>
    </source>
</evidence>
<keyword evidence="1" id="KW-0472">Membrane</keyword>
<organism evidence="2 3">
    <name type="scientific">Chitinophaga rupis</name>
    <dbReference type="NCBI Taxonomy" id="573321"/>
    <lineage>
        <taxon>Bacteria</taxon>
        <taxon>Pseudomonadati</taxon>
        <taxon>Bacteroidota</taxon>
        <taxon>Chitinophagia</taxon>
        <taxon>Chitinophagales</taxon>
        <taxon>Chitinophagaceae</taxon>
        <taxon>Chitinophaga</taxon>
    </lineage>
</organism>
<proteinExistence type="predicted"/>
<reference evidence="2 3" key="1">
    <citation type="submission" date="2016-10" db="EMBL/GenBank/DDBJ databases">
        <authorList>
            <person name="de Groot N.N."/>
        </authorList>
    </citation>
    <scope>NUCLEOTIDE SEQUENCE [LARGE SCALE GENOMIC DNA]</scope>
    <source>
        <strain evidence="2 3">DSM 21039</strain>
    </source>
</reference>
<sequence>MISQLANLNWISVSLAFVVYFLLGALWFTLLFSKQYKISLGRENETLQNNAPIFIVGPAICSLVITIVSAVLIYALNIHHLADALEFALVIGIGYLFANTVNIAINPNIPRPILYGIITGTYHLLGILIVSIILITMK</sequence>
<keyword evidence="1" id="KW-0812">Transmembrane</keyword>
<keyword evidence="3" id="KW-1185">Reference proteome</keyword>
<feature type="transmembrane region" description="Helical" evidence="1">
    <location>
        <begin position="87"/>
        <end position="105"/>
    </location>
</feature>
<feature type="transmembrane region" description="Helical" evidence="1">
    <location>
        <begin position="53"/>
        <end position="75"/>
    </location>
</feature>
<keyword evidence="1" id="KW-1133">Transmembrane helix</keyword>
<dbReference type="EMBL" id="FOBB01000001">
    <property type="protein sequence ID" value="SEK58559.1"/>
    <property type="molecule type" value="Genomic_DNA"/>
</dbReference>
<evidence type="ECO:0000313" key="2">
    <source>
        <dbReference type="EMBL" id="SEK58559.1"/>
    </source>
</evidence>
<accession>A0A1H7I7R0</accession>
<dbReference type="AlphaFoldDB" id="A0A1H7I7R0"/>
<protein>
    <recommendedName>
        <fullName evidence="4">DUF1761 domain-containing protein</fullName>
    </recommendedName>
</protein>
<gene>
    <name evidence="2" type="ORF">SAMN04488505_101484</name>
</gene>
<dbReference type="InterPro" id="IPR013879">
    <property type="entry name" value="DUF1761"/>
</dbReference>
<evidence type="ECO:0000313" key="3">
    <source>
        <dbReference type="Proteomes" id="UP000198984"/>
    </source>
</evidence>
<feature type="transmembrane region" description="Helical" evidence="1">
    <location>
        <begin position="112"/>
        <end position="135"/>
    </location>
</feature>
<name>A0A1H7I7R0_9BACT</name>
<evidence type="ECO:0000256" key="1">
    <source>
        <dbReference type="SAM" id="Phobius"/>
    </source>
</evidence>